<dbReference type="EMBL" id="FRAG01000058">
    <property type="protein sequence ID" value="SHK41893.1"/>
    <property type="molecule type" value="Genomic_DNA"/>
</dbReference>
<evidence type="ECO:0000313" key="8">
    <source>
        <dbReference type="Proteomes" id="UP000184465"/>
    </source>
</evidence>
<proteinExistence type="predicted"/>
<evidence type="ECO:0000256" key="2">
    <source>
        <dbReference type="ARBA" id="ARBA00022691"/>
    </source>
</evidence>
<keyword evidence="5" id="KW-0411">Iron-sulfur</keyword>
<dbReference type="SFLD" id="SFLDG01067">
    <property type="entry name" value="SPASM/twitch_domain_containing"/>
    <property type="match status" value="1"/>
</dbReference>
<keyword evidence="8" id="KW-1185">Reference proteome</keyword>
<dbReference type="Proteomes" id="UP000184465">
    <property type="component" value="Unassembled WGS sequence"/>
</dbReference>
<gene>
    <name evidence="7" type="ORF">SAMN02745912_03247</name>
</gene>
<dbReference type="InterPro" id="IPR013785">
    <property type="entry name" value="Aldolase_TIM"/>
</dbReference>
<dbReference type="PANTHER" id="PTHR43273:SF8">
    <property type="entry name" value="RADICAL SAM DOMAIN PROTEIN"/>
    <property type="match status" value="1"/>
</dbReference>
<dbReference type="GO" id="GO:0016491">
    <property type="term" value="F:oxidoreductase activity"/>
    <property type="evidence" value="ECO:0007669"/>
    <property type="project" value="InterPro"/>
</dbReference>
<dbReference type="OrthoDB" id="9808591at2"/>
<keyword evidence="3" id="KW-0479">Metal-binding</keyword>
<reference evidence="7 8" key="1">
    <citation type="submission" date="2016-11" db="EMBL/GenBank/DDBJ databases">
        <authorList>
            <person name="Jaros S."/>
            <person name="Januszkiewicz K."/>
            <person name="Wedrychowicz H."/>
        </authorList>
    </citation>
    <scope>NUCLEOTIDE SEQUENCE [LARGE SCALE GENOMIC DNA]</scope>
    <source>
        <strain evidence="7 8">DSM 15212</strain>
    </source>
</reference>
<dbReference type="CDD" id="cd01335">
    <property type="entry name" value="Radical_SAM"/>
    <property type="match status" value="1"/>
</dbReference>
<dbReference type="GO" id="GO:0046872">
    <property type="term" value="F:metal ion binding"/>
    <property type="evidence" value="ECO:0007669"/>
    <property type="project" value="UniProtKB-KW"/>
</dbReference>
<dbReference type="SFLD" id="SFLDG01384">
    <property type="entry name" value="thioether_bond_formation_requi"/>
    <property type="match status" value="1"/>
</dbReference>
<feature type="domain" description="Radical SAM core" evidence="6">
    <location>
        <begin position="91"/>
        <end position="324"/>
    </location>
</feature>
<dbReference type="AlphaFoldDB" id="A0A1M6SAT7"/>
<dbReference type="Pfam" id="PF04055">
    <property type="entry name" value="Radical_SAM"/>
    <property type="match status" value="1"/>
</dbReference>
<dbReference type="InterPro" id="IPR023867">
    <property type="entry name" value="Sulphatase_maturase_rSAM"/>
</dbReference>
<dbReference type="Pfam" id="PF13186">
    <property type="entry name" value="SPASM"/>
    <property type="match status" value="1"/>
</dbReference>
<dbReference type="SUPFAM" id="SSF102114">
    <property type="entry name" value="Radical SAM enzymes"/>
    <property type="match status" value="1"/>
</dbReference>
<dbReference type="PANTHER" id="PTHR43273">
    <property type="entry name" value="ANAEROBIC SULFATASE-MATURATING ENZYME HOMOLOG ASLB-RELATED"/>
    <property type="match status" value="1"/>
</dbReference>
<sequence length="468" mass="54784">MNASDLSKIEYTIIDVFDKRYIWLPEIMIFFKANSLVEEILDQYNKKDKKEIINCFKGEKKKTVEKILRKFLTFEKETKKYRYIMGNTRLEQDMSINSIELNPTYSCNLRCKYCFAGDRVHFKKGYMTIDTAKQAIDFLFKEGIDKDTLYIAFIGGEPLINMPMIEFALKYSTEKAKKYNKQINYATTVNGTLLTREIMDLFDRYQVQAMISMDSPEPVVQNFLRPTAGEKGSYDLIKENGWISMLGSKGKSAVRSTITPYNLNLFDIAKTYYEAGFKHVHVEEVTTEDEKFVLTHKHIEYLKGEYNRIAQYLLEEVLKGKDIDSKPLFSRMYEIHNRKPRYNFCGAFNNSIGISPEGKFYPCDWMMDEQYNIGSLDSGLDKEKYRRLREQIPIPAKCRTCWARNLCGMGCRAKHKTAYAQGHEIDCDLELHKYKLQLYLYSEIAEKNPEFLKRYEKKIKLGEGENAS</sequence>
<evidence type="ECO:0000256" key="3">
    <source>
        <dbReference type="ARBA" id="ARBA00022723"/>
    </source>
</evidence>
<evidence type="ECO:0000256" key="4">
    <source>
        <dbReference type="ARBA" id="ARBA00023004"/>
    </source>
</evidence>
<evidence type="ECO:0000256" key="1">
    <source>
        <dbReference type="ARBA" id="ARBA00001966"/>
    </source>
</evidence>
<dbReference type="RefSeq" id="WP_073152454.1">
    <property type="nucleotide sequence ID" value="NZ_FRAG01000058.1"/>
</dbReference>
<dbReference type="PROSITE" id="PS51918">
    <property type="entry name" value="RADICAL_SAM"/>
    <property type="match status" value="1"/>
</dbReference>
<dbReference type="GO" id="GO:0051536">
    <property type="term" value="F:iron-sulfur cluster binding"/>
    <property type="evidence" value="ECO:0007669"/>
    <property type="project" value="UniProtKB-KW"/>
</dbReference>
<accession>A0A1M6SAT7</accession>
<dbReference type="STRING" id="1121301.SAMN02745912_03247"/>
<protein>
    <recommendedName>
        <fullName evidence="6">Radical SAM core domain-containing protein</fullName>
    </recommendedName>
</protein>
<comment type="cofactor">
    <cofactor evidence="1">
        <name>[4Fe-4S] cluster</name>
        <dbReference type="ChEBI" id="CHEBI:49883"/>
    </cofactor>
</comment>
<evidence type="ECO:0000313" key="7">
    <source>
        <dbReference type="EMBL" id="SHK41893.1"/>
    </source>
</evidence>
<dbReference type="SFLD" id="SFLDG01386">
    <property type="entry name" value="main_SPASM_domain-containing"/>
    <property type="match status" value="1"/>
</dbReference>
<dbReference type="InterPro" id="IPR007197">
    <property type="entry name" value="rSAM"/>
</dbReference>
<evidence type="ECO:0000259" key="6">
    <source>
        <dbReference type="PROSITE" id="PS51918"/>
    </source>
</evidence>
<dbReference type="SFLD" id="SFLDS00029">
    <property type="entry name" value="Radical_SAM"/>
    <property type="match status" value="1"/>
</dbReference>
<keyword evidence="2" id="KW-0949">S-adenosyl-L-methionine</keyword>
<dbReference type="NCBIfam" id="TIGR04085">
    <property type="entry name" value="rSAM_more_4Fe4S"/>
    <property type="match status" value="1"/>
</dbReference>
<dbReference type="InterPro" id="IPR058240">
    <property type="entry name" value="rSAM_sf"/>
</dbReference>
<name>A0A1M6SAT7_PARC5</name>
<keyword evidence="4" id="KW-0408">Iron</keyword>
<dbReference type="Gene3D" id="3.20.20.70">
    <property type="entry name" value="Aldolase class I"/>
    <property type="match status" value="1"/>
</dbReference>
<evidence type="ECO:0000256" key="5">
    <source>
        <dbReference type="ARBA" id="ARBA00023014"/>
    </source>
</evidence>
<dbReference type="InterPro" id="IPR023885">
    <property type="entry name" value="4Fe4S-binding_SPASM_dom"/>
</dbReference>
<organism evidence="7 8">
    <name type="scientific">Paramaledivibacter caminithermalis (strain DSM 15212 / CIP 107654 / DViRD3)</name>
    <name type="common">Clostridium caminithermale</name>
    <dbReference type="NCBI Taxonomy" id="1121301"/>
    <lineage>
        <taxon>Bacteria</taxon>
        <taxon>Bacillati</taxon>
        <taxon>Bacillota</taxon>
        <taxon>Clostridia</taxon>
        <taxon>Peptostreptococcales</taxon>
        <taxon>Caminicellaceae</taxon>
        <taxon>Paramaledivibacter</taxon>
    </lineage>
</organism>